<name>A0A1F5VVR3_9BACT</name>
<dbReference type="InterPro" id="IPR050447">
    <property type="entry name" value="Erg6_SMT_methyltransf"/>
</dbReference>
<evidence type="ECO:0000313" key="2">
    <source>
        <dbReference type="EMBL" id="OGF67181.1"/>
    </source>
</evidence>
<dbReference type="InterPro" id="IPR029063">
    <property type="entry name" value="SAM-dependent_MTases_sf"/>
</dbReference>
<dbReference type="SUPFAM" id="SSF53335">
    <property type="entry name" value="S-adenosyl-L-methionine-dependent methyltransferases"/>
    <property type="match status" value="1"/>
</dbReference>
<gene>
    <name evidence="2" type="ORF">A2Y62_07175</name>
</gene>
<evidence type="ECO:0000259" key="1">
    <source>
        <dbReference type="Pfam" id="PF13649"/>
    </source>
</evidence>
<organism evidence="2 3">
    <name type="scientific">Candidatus Fischerbacteria bacterium RBG_13_37_8</name>
    <dbReference type="NCBI Taxonomy" id="1817863"/>
    <lineage>
        <taxon>Bacteria</taxon>
        <taxon>Candidatus Fischeribacteriota</taxon>
    </lineage>
</organism>
<dbReference type="EMBL" id="MFGW01000068">
    <property type="protein sequence ID" value="OGF67181.1"/>
    <property type="molecule type" value="Genomic_DNA"/>
</dbReference>
<dbReference type="AlphaFoldDB" id="A0A1F5VVR3"/>
<dbReference type="InterPro" id="IPR041698">
    <property type="entry name" value="Methyltransf_25"/>
</dbReference>
<dbReference type="Gene3D" id="3.40.50.150">
    <property type="entry name" value="Vaccinia Virus protein VP39"/>
    <property type="match status" value="1"/>
</dbReference>
<dbReference type="Pfam" id="PF13649">
    <property type="entry name" value="Methyltransf_25"/>
    <property type="match status" value="1"/>
</dbReference>
<reference evidence="2 3" key="1">
    <citation type="journal article" date="2016" name="Nat. Commun.">
        <title>Thousands of microbial genomes shed light on interconnected biogeochemical processes in an aquifer system.</title>
        <authorList>
            <person name="Anantharaman K."/>
            <person name="Brown C.T."/>
            <person name="Hug L.A."/>
            <person name="Sharon I."/>
            <person name="Castelle C.J."/>
            <person name="Probst A.J."/>
            <person name="Thomas B.C."/>
            <person name="Singh A."/>
            <person name="Wilkins M.J."/>
            <person name="Karaoz U."/>
            <person name="Brodie E.L."/>
            <person name="Williams K.H."/>
            <person name="Hubbard S.S."/>
            <person name="Banfield J.F."/>
        </authorList>
    </citation>
    <scope>NUCLEOTIDE SEQUENCE [LARGE SCALE GENOMIC DNA]</scope>
</reference>
<proteinExistence type="predicted"/>
<evidence type="ECO:0000313" key="3">
    <source>
        <dbReference type="Proteomes" id="UP000178943"/>
    </source>
</evidence>
<dbReference type="STRING" id="1817863.A2Y62_07175"/>
<feature type="domain" description="Methyltransferase" evidence="1">
    <location>
        <begin position="46"/>
        <end position="140"/>
    </location>
</feature>
<dbReference type="PANTHER" id="PTHR44068:SF11">
    <property type="entry name" value="GERANYL DIPHOSPHATE 2-C-METHYLTRANSFERASE"/>
    <property type="match status" value="1"/>
</dbReference>
<dbReference type="CDD" id="cd02440">
    <property type="entry name" value="AdoMet_MTases"/>
    <property type="match status" value="1"/>
</dbReference>
<dbReference type="PANTHER" id="PTHR44068">
    <property type="entry name" value="ZGC:194242"/>
    <property type="match status" value="1"/>
</dbReference>
<sequence>MDFNDPKFKEIFFAIHSDMPREGPGNEASLLRALSFMKELAQDPCILDIGCGPGTQTVDLAQHTRGVVLGLDNHAPFIQDLDQKIAAHNLGHRMLALVGDMTNLPFRDRSFDCIWSEGAAYLMGFENALKNWKSLIKPGGYLTVTEAVWLKTGAPEPVRKLWEEYPDLKDIEANVEIIKSCGYKLVEHFTLPVEAWWENYYTPQEERHKVLRSKYAGDPEALKIIEVSQMEIDIYRDYSDYYGYEFFICRVQ</sequence>
<protein>
    <recommendedName>
        <fullName evidence="1">Methyltransferase domain-containing protein</fullName>
    </recommendedName>
</protein>
<dbReference type="Proteomes" id="UP000178943">
    <property type="component" value="Unassembled WGS sequence"/>
</dbReference>
<accession>A0A1F5VVR3</accession>
<comment type="caution">
    <text evidence="2">The sequence shown here is derived from an EMBL/GenBank/DDBJ whole genome shotgun (WGS) entry which is preliminary data.</text>
</comment>